<dbReference type="Pfam" id="PF00582">
    <property type="entry name" value="Usp"/>
    <property type="match status" value="1"/>
</dbReference>
<dbReference type="PANTHER" id="PTHR31964:SF113">
    <property type="entry name" value="USPA DOMAIN-CONTAINING PROTEIN"/>
    <property type="match status" value="1"/>
</dbReference>
<gene>
    <name evidence="3" type="ORF">SPPG_01737</name>
</gene>
<feature type="domain" description="UspA" evidence="2">
    <location>
        <begin position="18"/>
        <end position="160"/>
    </location>
</feature>
<dbReference type="GeneID" id="27685380"/>
<reference evidence="3 4" key="1">
    <citation type="submission" date="2009-08" db="EMBL/GenBank/DDBJ databases">
        <title>The Genome Sequence of Spizellomyces punctatus strain DAOM BR117.</title>
        <authorList>
            <consortium name="The Broad Institute Genome Sequencing Platform"/>
            <person name="Russ C."/>
            <person name="Cuomo C."/>
            <person name="Shea T."/>
            <person name="Young S.K."/>
            <person name="Zeng Q."/>
            <person name="Koehrsen M."/>
            <person name="Haas B."/>
            <person name="Borodovsky M."/>
            <person name="Guigo R."/>
            <person name="Alvarado L."/>
            <person name="Berlin A."/>
            <person name="Bochicchio J."/>
            <person name="Borenstein D."/>
            <person name="Chapman S."/>
            <person name="Chen Z."/>
            <person name="Engels R."/>
            <person name="Freedman E."/>
            <person name="Gellesch M."/>
            <person name="Goldberg J."/>
            <person name="Griggs A."/>
            <person name="Gujja S."/>
            <person name="Heiman D."/>
            <person name="Hepburn T."/>
            <person name="Howarth C."/>
            <person name="Jen D."/>
            <person name="Larson L."/>
            <person name="Lewis B."/>
            <person name="Mehta T."/>
            <person name="Park D."/>
            <person name="Pearson M."/>
            <person name="Roberts A."/>
            <person name="Saif S."/>
            <person name="Shenoy N."/>
            <person name="Sisk P."/>
            <person name="Stolte C."/>
            <person name="Sykes S."/>
            <person name="Thomson T."/>
            <person name="Walk T."/>
            <person name="White J."/>
            <person name="Yandava C."/>
            <person name="Burger G."/>
            <person name="Gray M.W."/>
            <person name="Holland P.W.H."/>
            <person name="King N."/>
            <person name="Lang F.B.F."/>
            <person name="Roger A.J."/>
            <person name="Ruiz-Trillo I."/>
            <person name="Lander E."/>
            <person name="Nusbaum C."/>
        </authorList>
    </citation>
    <scope>NUCLEOTIDE SEQUENCE [LARGE SCALE GENOMIC DNA]</scope>
    <source>
        <strain evidence="3 4">DAOM BR117</strain>
    </source>
</reference>
<keyword evidence="4" id="KW-1185">Reference proteome</keyword>
<dbReference type="InParanoid" id="A0A0L0HMK6"/>
<dbReference type="OrthoDB" id="843225at2759"/>
<evidence type="ECO:0000256" key="1">
    <source>
        <dbReference type="SAM" id="MobiDB-lite"/>
    </source>
</evidence>
<protein>
    <recommendedName>
        <fullName evidence="2">UspA domain-containing protein</fullName>
    </recommendedName>
</protein>
<dbReference type="Gene3D" id="3.40.50.620">
    <property type="entry name" value="HUPs"/>
    <property type="match status" value="1"/>
</dbReference>
<accession>A0A0L0HMK6</accession>
<dbReference type="InterPro" id="IPR014729">
    <property type="entry name" value="Rossmann-like_a/b/a_fold"/>
</dbReference>
<feature type="compositionally biased region" description="Pro residues" evidence="1">
    <location>
        <begin position="223"/>
        <end position="236"/>
    </location>
</feature>
<name>A0A0L0HMK6_SPIPD</name>
<proteinExistence type="predicted"/>
<feature type="region of interest" description="Disordered" evidence="1">
    <location>
        <begin position="206"/>
        <end position="242"/>
    </location>
</feature>
<dbReference type="VEuPathDB" id="FungiDB:SPPG_01737"/>
<evidence type="ECO:0000259" key="2">
    <source>
        <dbReference type="Pfam" id="PF00582"/>
    </source>
</evidence>
<dbReference type="CDD" id="cd23659">
    <property type="entry name" value="USP_At3g01520-like"/>
    <property type="match status" value="1"/>
</dbReference>
<organism evidence="3 4">
    <name type="scientific">Spizellomyces punctatus (strain DAOM BR117)</name>
    <dbReference type="NCBI Taxonomy" id="645134"/>
    <lineage>
        <taxon>Eukaryota</taxon>
        <taxon>Fungi</taxon>
        <taxon>Fungi incertae sedis</taxon>
        <taxon>Chytridiomycota</taxon>
        <taxon>Chytridiomycota incertae sedis</taxon>
        <taxon>Chytridiomycetes</taxon>
        <taxon>Spizellomycetales</taxon>
        <taxon>Spizellomycetaceae</taxon>
        <taxon>Spizellomyces</taxon>
    </lineage>
</organism>
<sequence>MTQPVEITPAPLPATKGRKILYCLDDTEADYNHLEWVLKHYLHSNDELTAVNVRHTPMPTGRSLDAWAEYKHAEKDKAYKDIQVKLQQVCSKAGKSFPLTVIVECEEKAGKYLVNLANDTKPDVILVGSLERKGIISRLFHTGVGHYVAKHASMPVVAVKDLEDGNLDDVPAHAAPAAVNDSTGAWAATGLPAPIGGKRDLTAETHQPTVAHETHASGKAPAAPTPADPPVVPPLPNAKIAL</sequence>
<evidence type="ECO:0000313" key="3">
    <source>
        <dbReference type="EMBL" id="KND02651.1"/>
    </source>
</evidence>
<dbReference type="SUPFAM" id="SSF52402">
    <property type="entry name" value="Adenine nucleotide alpha hydrolases-like"/>
    <property type="match status" value="1"/>
</dbReference>
<dbReference type="Proteomes" id="UP000053201">
    <property type="component" value="Unassembled WGS sequence"/>
</dbReference>
<dbReference type="EMBL" id="KQ257452">
    <property type="protein sequence ID" value="KND02651.1"/>
    <property type="molecule type" value="Genomic_DNA"/>
</dbReference>
<dbReference type="PANTHER" id="PTHR31964">
    <property type="entry name" value="ADENINE NUCLEOTIDE ALPHA HYDROLASES-LIKE SUPERFAMILY PROTEIN"/>
    <property type="match status" value="1"/>
</dbReference>
<dbReference type="InterPro" id="IPR006016">
    <property type="entry name" value="UspA"/>
</dbReference>
<evidence type="ECO:0000313" key="4">
    <source>
        <dbReference type="Proteomes" id="UP000053201"/>
    </source>
</evidence>
<dbReference type="RefSeq" id="XP_016610690.1">
    <property type="nucleotide sequence ID" value="XM_016750053.1"/>
</dbReference>
<dbReference type="AlphaFoldDB" id="A0A0L0HMK6"/>